<dbReference type="EMBL" id="OZ075136">
    <property type="protein sequence ID" value="CAL5003063.1"/>
    <property type="molecule type" value="Genomic_DNA"/>
</dbReference>
<sequence>MSPPSPATTPTTRNPNASIDIDDDDSVEASKPVRRRFWSHDEEVRLASAWLNTSKDRIHGNDKKIDSFWGQITKEYNRNTPPDRRRDTNQLKCHWKRLSGIINEFNGYWTSVCKVNKSGYSDDQLMDEAQQMYQKRHGKPFSLVHWWRILKSEPKWCLHVAQMEKEKNKAAYVDIADGRGASYGQRTSQATTQM</sequence>
<reference evidence="3" key="1">
    <citation type="submission" date="2024-06" db="EMBL/GenBank/DDBJ databases">
        <authorList>
            <person name="Ryan C."/>
        </authorList>
    </citation>
    <scope>NUCLEOTIDE SEQUENCE [LARGE SCALE GENOMIC DNA]</scope>
</reference>
<keyword evidence="3" id="KW-1185">Reference proteome</keyword>
<protein>
    <recommendedName>
        <fullName evidence="4">Myb-like domain-containing protein</fullName>
    </recommendedName>
</protein>
<dbReference type="Proteomes" id="UP001497457">
    <property type="component" value="Chromosome 26rd"/>
</dbReference>
<dbReference type="PANTHER" id="PTHR44947">
    <property type="entry name" value="OS05G0501001 PROTEIN"/>
    <property type="match status" value="1"/>
</dbReference>
<proteinExistence type="predicted"/>
<feature type="compositionally biased region" description="Low complexity" evidence="1">
    <location>
        <begin position="8"/>
        <end position="18"/>
    </location>
</feature>
<feature type="region of interest" description="Disordered" evidence="1">
    <location>
        <begin position="1"/>
        <end position="28"/>
    </location>
</feature>
<evidence type="ECO:0008006" key="4">
    <source>
        <dbReference type="Google" id="ProtNLM"/>
    </source>
</evidence>
<evidence type="ECO:0000313" key="3">
    <source>
        <dbReference type="Proteomes" id="UP001497457"/>
    </source>
</evidence>
<dbReference type="AlphaFoldDB" id="A0ABC9BK50"/>
<evidence type="ECO:0000313" key="2">
    <source>
        <dbReference type="EMBL" id="CAL5003063.1"/>
    </source>
</evidence>
<reference evidence="2 3" key="2">
    <citation type="submission" date="2024-10" db="EMBL/GenBank/DDBJ databases">
        <authorList>
            <person name="Ryan C."/>
        </authorList>
    </citation>
    <scope>NUCLEOTIDE SEQUENCE [LARGE SCALE GENOMIC DNA]</scope>
</reference>
<gene>
    <name evidence="2" type="ORF">URODEC1_LOCUS66235</name>
</gene>
<accession>A0ABC9BK50</accession>
<name>A0ABC9BK50_9POAL</name>
<dbReference type="PANTHER" id="PTHR44947:SF1">
    <property type="entry name" value="OS11G0303800 PROTEIN"/>
    <property type="match status" value="1"/>
</dbReference>
<evidence type="ECO:0000256" key="1">
    <source>
        <dbReference type="SAM" id="MobiDB-lite"/>
    </source>
</evidence>
<organism evidence="2 3">
    <name type="scientific">Urochloa decumbens</name>
    <dbReference type="NCBI Taxonomy" id="240449"/>
    <lineage>
        <taxon>Eukaryota</taxon>
        <taxon>Viridiplantae</taxon>
        <taxon>Streptophyta</taxon>
        <taxon>Embryophyta</taxon>
        <taxon>Tracheophyta</taxon>
        <taxon>Spermatophyta</taxon>
        <taxon>Magnoliopsida</taxon>
        <taxon>Liliopsida</taxon>
        <taxon>Poales</taxon>
        <taxon>Poaceae</taxon>
        <taxon>PACMAD clade</taxon>
        <taxon>Panicoideae</taxon>
        <taxon>Panicodae</taxon>
        <taxon>Paniceae</taxon>
        <taxon>Melinidinae</taxon>
        <taxon>Urochloa</taxon>
    </lineage>
</organism>